<dbReference type="PIRSF" id="PIRSF029008">
    <property type="entry name" value="MecA"/>
    <property type="match status" value="1"/>
</dbReference>
<name>A0A2N5M1T0_9BACI</name>
<dbReference type="Pfam" id="PF05389">
    <property type="entry name" value="MecA"/>
    <property type="match status" value="1"/>
</dbReference>
<dbReference type="InterPro" id="IPR008681">
    <property type="entry name" value="Neg-reg_MecA"/>
</dbReference>
<dbReference type="Proteomes" id="UP000234748">
    <property type="component" value="Unassembled WGS sequence"/>
</dbReference>
<organism evidence="3 4">
    <name type="scientific">Peribacillus deserti</name>
    <dbReference type="NCBI Taxonomy" id="673318"/>
    <lineage>
        <taxon>Bacteria</taxon>
        <taxon>Bacillati</taxon>
        <taxon>Bacillota</taxon>
        <taxon>Bacilli</taxon>
        <taxon>Bacillales</taxon>
        <taxon>Bacillaceae</taxon>
        <taxon>Peribacillus</taxon>
    </lineage>
</organism>
<comment type="similarity">
    <text evidence="1">Belongs to the MecA family.</text>
</comment>
<evidence type="ECO:0000256" key="1">
    <source>
        <dbReference type="ARBA" id="ARBA00005397"/>
    </source>
</evidence>
<reference evidence="3 4" key="1">
    <citation type="submission" date="2017-11" db="EMBL/GenBank/DDBJ databases">
        <title>Comparitive Functional Genomics of Dry Heat Resistant strains isolated from the Viking Spacecraft.</title>
        <authorList>
            <person name="Seuylemezian A."/>
            <person name="Cooper K."/>
            <person name="Vaishampayan P."/>
        </authorList>
    </citation>
    <scope>NUCLEOTIDE SEQUENCE [LARGE SCALE GENOMIC DNA]</scope>
    <source>
        <strain evidence="3 4">V1-29</strain>
    </source>
</reference>
<dbReference type="InterPro" id="IPR038471">
    <property type="entry name" value="MecA_C_sf"/>
</dbReference>
<dbReference type="PANTHER" id="PTHR39161:SF2">
    <property type="entry name" value="ADAPTER PROTEIN MECA 2"/>
    <property type="match status" value="1"/>
</dbReference>
<evidence type="ECO:0000256" key="2">
    <source>
        <dbReference type="ARBA" id="ARBA00011738"/>
    </source>
</evidence>
<dbReference type="Gene3D" id="3.30.70.1950">
    <property type="match status" value="1"/>
</dbReference>
<dbReference type="OrthoDB" id="2085234at2"/>
<dbReference type="PANTHER" id="PTHR39161">
    <property type="entry name" value="ADAPTER PROTEIN MECA"/>
    <property type="match status" value="1"/>
</dbReference>
<dbReference type="EMBL" id="PGUY01000062">
    <property type="protein sequence ID" value="PLT28309.1"/>
    <property type="molecule type" value="Genomic_DNA"/>
</dbReference>
<accession>A0A2N5M1T0</accession>
<gene>
    <name evidence="3" type="ORF">CUU66_19000</name>
</gene>
<sequence length="192" mass="22191">MKLERLSSNKIKIFLTFDDLMDRGLTTEDIKGNSLKVHKLFYSMIEEACTEMDFDMIGSIGVEIFSLKAQGLIVIVTREEDEDLLDDSDSIFELDVRLADNFHIFYEFRELEDVIQLCRLLKTFGLDSGSLFYYGKCYYLLLKDVSENLHETVISVASEYGCPTTMTLCRIVEYGKTIIEDCAVETMNHYFK</sequence>
<keyword evidence="4" id="KW-1185">Reference proteome</keyword>
<dbReference type="AlphaFoldDB" id="A0A2N5M1T0"/>
<evidence type="ECO:0000313" key="3">
    <source>
        <dbReference type="EMBL" id="PLT28309.1"/>
    </source>
</evidence>
<proteinExistence type="inferred from homology"/>
<evidence type="ECO:0000313" key="4">
    <source>
        <dbReference type="Proteomes" id="UP000234748"/>
    </source>
</evidence>
<comment type="caution">
    <text evidence="3">The sequence shown here is derived from an EMBL/GenBank/DDBJ whole genome shotgun (WGS) entry which is preliminary data.</text>
</comment>
<protein>
    <submittedName>
        <fullName evidence="3">Adaptor protein</fullName>
    </submittedName>
</protein>
<comment type="subunit">
    <text evidence="2">Homodimer.</text>
</comment>
<dbReference type="RefSeq" id="WP_101644975.1">
    <property type="nucleotide sequence ID" value="NZ_PGUY01000062.1"/>
</dbReference>